<sequence>MADAQMQCVGRDRIAVEEVKAAKDALLASVAFCKSPRMSRLLDYLVEQAIADCPRDTSEYAIGIAVFDRDPRCYSPGEDPVVRVQVGRLRTKLKSYYCAAGRLASIEIEVPLGCYMPQFRRRVATSCTSVPASAFSICPFKCVSQFGQWEHFALGLHEELTHLLYKNLGRRIILEPSGEREPRRQADDSLGHRLEGSVHVDAERIRASVRLIEVQTGCVAWSEQFDGAAYMAITYQEAMASSICSALQNFLDTPHEGRPCLRL</sequence>
<comment type="caution">
    <text evidence="1">The sequence shown here is derived from an EMBL/GenBank/DDBJ whole genome shotgun (WGS) entry which is preliminary data.</text>
</comment>
<evidence type="ECO:0008006" key="3">
    <source>
        <dbReference type="Google" id="ProtNLM"/>
    </source>
</evidence>
<dbReference type="AlphaFoldDB" id="A0A5R8ZHQ5"/>
<evidence type="ECO:0000313" key="2">
    <source>
        <dbReference type="Proteomes" id="UP000309819"/>
    </source>
</evidence>
<name>A0A5R8ZHQ5_9PSED</name>
<keyword evidence="2" id="KW-1185">Reference proteome</keyword>
<dbReference type="Proteomes" id="UP000309819">
    <property type="component" value="Unassembled WGS sequence"/>
</dbReference>
<proteinExistence type="predicted"/>
<accession>A0A5R8ZHQ5</accession>
<dbReference type="OrthoDB" id="54411at2"/>
<dbReference type="RefSeq" id="WP_138217278.1">
    <property type="nucleotide sequence ID" value="NZ_VAUO01000001.1"/>
</dbReference>
<organism evidence="1 2">
    <name type="scientific">Pseudomonas mosselii</name>
    <dbReference type="NCBI Taxonomy" id="78327"/>
    <lineage>
        <taxon>Bacteria</taxon>
        <taxon>Pseudomonadati</taxon>
        <taxon>Pseudomonadota</taxon>
        <taxon>Gammaproteobacteria</taxon>
        <taxon>Pseudomonadales</taxon>
        <taxon>Pseudomonadaceae</taxon>
        <taxon>Pseudomonas</taxon>
    </lineage>
</organism>
<reference evidence="1 2" key="1">
    <citation type="submission" date="2019-05" db="EMBL/GenBank/DDBJ databases">
        <title>Pseudomonas sp. SC006 isolated from lettuce that can produce HBGAs.</title>
        <authorList>
            <person name="Wang D."/>
            <person name="Liao N."/>
            <person name="Liu D."/>
            <person name="Zhang Z."/>
            <person name="Zou S."/>
        </authorList>
    </citation>
    <scope>NUCLEOTIDE SEQUENCE [LARGE SCALE GENOMIC DNA]</scope>
    <source>
        <strain evidence="1 2">SC006</strain>
    </source>
</reference>
<dbReference type="EMBL" id="VAUO01000001">
    <property type="protein sequence ID" value="TLP64637.1"/>
    <property type="molecule type" value="Genomic_DNA"/>
</dbReference>
<protein>
    <recommendedName>
        <fullName evidence="3">TolB amino-terminal domain-containing protein</fullName>
    </recommendedName>
</protein>
<evidence type="ECO:0000313" key="1">
    <source>
        <dbReference type="EMBL" id="TLP64637.1"/>
    </source>
</evidence>
<gene>
    <name evidence="1" type="ORF">FEM01_00210</name>
</gene>